<dbReference type="RefSeq" id="WP_036599408.1">
    <property type="nucleotide sequence ID" value="NZ_CP076607.1"/>
</dbReference>
<sequence>MALTPEEQLIELYERRTEIQTAISAILGGAQEYSINGRSLKRPDLGLLYKERDRLDQEIRSLEAPEESASMFRRAYFEGR</sequence>
<accession>A0A1H8VSQ0</accession>
<evidence type="ECO:0000313" key="2">
    <source>
        <dbReference type="EMBL" id="SEP18334.1"/>
    </source>
</evidence>
<evidence type="ECO:0000313" key="4">
    <source>
        <dbReference type="Proteomes" id="UP000683429"/>
    </source>
</evidence>
<gene>
    <name evidence="1" type="ORF">KP014_28370</name>
    <name evidence="2" type="ORF">SAMN04487895_12731</name>
</gene>
<proteinExistence type="predicted"/>
<dbReference type="STRING" id="1333845.SAMN04487895_12731"/>
<dbReference type="EMBL" id="CP076607">
    <property type="protein sequence ID" value="QWU15685.1"/>
    <property type="molecule type" value="Genomic_DNA"/>
</dbReference>
<evidence type="ECO:0000313" key="3">
    <source>
        <dbReference type="Proteomes" id="UP000198809"/>
    </source>
</evidence>
<keyword evidence="4" id="KW-1185">Reference proteome</keyword>
<dbReference type="Proteomes" id="UP000683429">
    <property type="component" value="Chromosome"/>
</dbReference>
<dbReference type="Proteomes" id="UP000198809">
    <property type="component" value="Unassembled WGS sequence"/>
</dbReference>
<evidence type="ECO:0000313" key="1">
    <source>
        <dbReference type="EMBL" id="QWU15685.1"/>
    </source>
</evidence>
<dbReference type="OrthoDB" id="2662822at2"/>
<dbReference type="AlphaFoldDB" id="A0A1H8VSQ0"/>
<reference evidence="2 3" key="1">
    <citation type="submission" date="2016-10" db="EMBL/GenBank/DDBJ databases">
        <authorList>
            <person name="de Groot N.N."/>
        </authorList>
    </citation>
    <scope>NUCLEOTIDE SEQUENCE [LARGE SCALE GENOMIC DNA]</scope>
    <source>
        <strain evidence="2 3">CGMCC 1.10238</strain>
    </source>
</reference>
<organism evidence="2 3">
    <name type="scientific">Paenibacillus sophorae</name>
    <dbReference type="NCBI Taxonomy" id="1333845"/>
    <lineage>
        <taxon>Bacteria</taxon>
        <taxon>Bacillati</taxon>
        <taxon>Bacillota</taxon>
        <taxon>Bacilli</taxon>
        <taxon>Bacillales</taxon>
        <taxon>Paenibacillaceae</taxon>
        <taxon>Paenibacillus</taxon>
    </lineage>
</organism>
<protein>
    <submittedName>
        <fullName evidence="2">Uncharacterized protein</fullName>
    </submittedName>
</protein>
<name>A0A1H8VSQ0_9BACL</name>
<reference evidence="1 4" key="2">
    <citation type="submission" date="2021-06" db="EMBL/GenBank/DDBJ databases">
        <title>Whole genome sequence of Paenibacillus sophorae DSM23020 for comparative genomics.</title>
        <authorList>
            <person name="Kim M.-J."/>
            <person name="Lee G."/>
            <person name="Shin J.-H."/>
        </authorList>
    </citation>
    <scope>NUCLEOTIDE SEQUENCE [LARGE SCALE GENOMIC DNA]</scope>
    <source>
        <strain evidence="1 4">DSM 23020</strain>
    </source>
</reference>
<dbReference type="EMBL" id="FODH01000027">
    <property type="protein sequence ID" value="SEP18334.1"/>
    <property type="molecule type" value="Genomic_DNA"/>
</dbReference>